<evidence type="ECO:0000256" key="1">
    <source>
        <dbReference type="ARBA" id="ARBA00022490"/>
    </source>
</evidence>
<dbReference type="GO" id="GO:0005524">
    <property type="term" value="F:ATP binding"/>
    <property type="evidence" value="ECO:0007669"/>
    <property type="project" value="UniProtKB-KW"/>
</dbReference>
<dbReference type="InterPro" id="IPR011529">
    <property type="entry name" value="Glu_5kinase"/>
</dbReference>
<dbReference type="Gene3D" id="2.30.130.10">
    <property type="entry name" value="PUA domain"/>
    <property type="match status" value="1"/>
</dbReference>
<dbReference type="EMBL" id="PFIC01000233">
    <property type="protein sequence ID" value="PIX16165.1"/>
    <property type="molecule type" value="Genomic_DNA"/>
</dbReference>
<dbReference type="Pfam" id="PF00696">
    <property type="entry name" value="AA_kinase"/>
    <property type="match status" value="1"/>
</dbReference>
<evidence type="ECO:0000256" key="5">
    <source>
        <dbReference type="ARBA" id="ARBA00022741"/>
    </source>
</evidence>
<accession>A0A2M7J9V1</accession>
<feature type="binding site" evidence="8">
    <location>
        <begin position="170"/>
        <end position="171"/>
    </location>
    <ligand>
        <name>ATP</name>
        <dbReference type="ChEBI" id="CHEBI:30616"/>
    </ligand>
</feature>
<dbReference type="PRINTS" id="PR00474">
    <property type="entry name" value="GLU5KINASE"/>
</dbReference>
<keyword evidence="5 8" id="KW-0547">Nucleotide-binding</keyword>
<comment type="catalytic activity">
    <reaction evidence="8">
        <text>L-glutamate + ATP = L-glutamyl 5-phosphate + ADP</text>
        <dbReference type="Rhea" id="RHEA:14877"/>
        <dbReference type="ChEBI" id="CHEBI:29985"/>
        <dbReference type="ChEBI" id="CHEBI:30616"/>
        <dbReference type="ChEBI" id="CHEBI:58274"/>
        <dbReference type="ChEBI" id="CHEBI:456216"/>
        <dbReference type="EC" id="2.7.2.11"/>
    </reaction>
</comment>
<feature type="binding site" evidence="8">
    <location>
        <position position="11"/>
    </location>
    <ligand>
        <name>ATP</name>
        <dbReference type="ChEBI" id="CHEBI:30616"/>
    </ligand>
</feature>
<comment type="pathway">
    <text evidence="8">Amino-acid biosynthesis; L-proline biosynthesis; L-glutamate 5-semialdehyde from L-glutamate: step 1/2.</text>
</comment>
<evidence type="ECO:0000259" key="9">
    <source>
        <dbReference type="SMART" id="SM00359"/>
    </source>
</evidence>
<sequence>MTPSWNRIVVKIGTSLLTTPEGNFSPDCIAGIVKELCCLRQSGKEIILVTSGAIGAGMCKLDLKRRPATIPLKQACAAVGQNYLMNSYKHLFNEYEQTIAQILLTYQDLSNRKSYLNTYNTLLTLLQYTVIPIINENDTVAIEEIKFGDNDTLSSLVAQLVEADLLLLLTDIDGLYSRTSNGKGFGELIPVVEDITPEIINMAKGTNNKFTTGGMATKIKAAQMATQAGITVIILNGRKQGIISQILEGKECGTTFVAKKDGLSNRKRWIMYNLKTAGEIIIDDGAREAILNQGKSLLPSGVMNVKGRFEEGDAVVVMSIHGDTLARGLVNYSRGDLIKIKGKQSTQIEEILGYEYGEEIIHRDNLVMV</sequence>
<evidence type="ECO:0000256" key="2">
    <source>
        <dbReference type="ARBA" id="ARBA00022605"/>
    </source>
</evidence>
<comment type="function">
    <text evidence="8">Catalyzes the transfer of a phosphate group to glutamate to form L-glutamate 5-phosphate.</text>
</comment>
<evidence type="ECO:0000256" key="8">
    <source>
        <dbReference type="HAMAP-Rule" id="MF_00456"/>
    </source>
</evidence>
<dbReference type="GO" id="GO:0005829">
    <property type="term" value="C:cytosol"/>
    <property type="evidence" value="ECO:0007669"/>
    <property type="project" value="TreeGrafter"/>
</dbReference>
<dbReference type="Gene3D" id="3.40.1160.10">
    <property type="entry name" value="Acetylglutamate kinase-like"/>
    <property type="match status" value="1"/>
</dbReference>
<feature type="binding site" evidence="8">
    <location>
        <position position="138"/>
    </location>
    <ligand>
        <name>substrate</name>
    </ligand>
</feature>
<dbReference type="Proteomes" id="UP000229297">
    <property type="component" value="Unassembled WGS sequence"/>
</dbReference>
<dbReference type="InterPro" id="IPR036974">
    <property type="entry name" value="PUA_sf"/>
</dbReference>
<feature type="domain" description="PUA" evidence="9">
    <location>
        <begin position="278"/>
        <end position="361"/>
    </location>
</feature>
<keyword evidence="6 8" id="KW-0418">Kinase</keyword>
<organism evidence="10 11">
    <name type="scientific">Candidatus Desantisbacteria bacterium CG_4_8_14_3_um_filter_40_12</name>
    <dbReference type="NCBI Taxonomy" id="1974545"/>
    <lineage>
        <taxon>Bacteria</taxon>
        <taxon>Candidatus Desantisiibacteriota</taxon>
    </lineage>
</organism>
<protein>
    <recommendedName>
        <fullName evidence="8">Glutamate 5-kinase</fullName>
        <ecNumber evidence="8">2.7.2.11</ecNumber>
    </recommendedName>
    <alternativeName>
        <fullName evidence="8">Gamma-glutamyl kinase</fullName>
        <shortName evidence="8">GK</shortName>
    </alternativeName>
</protein>
<comment type="similarity">
    <text evidence="8">Belongs to the glutamate 5-kinase family.</text>
</comment>
<evidence type="ECO:0000256" key="3">
    <source>
        <dbReference type="ARBA" id="ARBA00022650"/>
    </source>
</evidence>
<dbReference type="InterPro" id="IPR041739">
    <property type="entry name" value="G5K_ProB"/>
</dbReference>
<proteinExistence type="inferred from homology"/>
<evidence type="ECO:0000256" key="6">
    <source>
        <dbReference type="ARBA" id="ARBA00022777"/>
    </source>
</evidence>
<feature type="binding site" evidence="8">
    <location>
        <position position="150"/>
    </location>
    <ligand>
        <name>substrate</name>
    </ligand>
</feature>
<dbReference type="CDD" id="cd21157">
    <property type="entry name" value="PUA_G5K"/>
    <property type="match status" value="1"/>
</dbReference>
<dbReference type="InterPro" id="IPR001048">
    <property type="entry name" value="Asp/Glu/Uridylate_kinase"/>
</dbReference>
<dbReference type="InterPro" id="IPR001057">
    <property type="entry name" value="Glu/AcGlu_kinase"/>
</dbReference>
<evidence type="ECO:0000313" key="10">
    <source>
        <dbReference type="EMBL" id="PIX16165.1"/>
    </source>
</evidence>
<gene>
    <name evidence="8 10" type="primary">proB</name>
    <name evidence="10" type="ORF">COZ71_08430</name>
</gene>
<feature type="binding site" evidence="8">
    <location>
        <position position="51"/>
    </location>
    <ligand>
        <name>substrate</name>
    </ligand>
</feature>
<dbReference type="CDD" id="cd04242">
    <property type="entry name" value="AAK_G5K_ProB"/>
    <property type="match status" value="1"/>
</dbReference>
<dbReference type="SUPFAM" id="SSF88697">
    <property type="entry name" value="PUA domain-like"/>
    <property type="match status" value="1"/>
</dbReference>
<dbReference type="PANTHER" id="PTHR43654:SF1">
    <property type="entry name" value="ISOPENTENYL PHOSPHATE KINASE"/>
    <property type="match status" value="1"/>
</dbReference>
<dbReference type="GO" id="GO:0055129">
    <property type="term" value="P:L-proline biosynthetic process"/>
    <property type="evidence" value="ECO:0007669"/>
    <property type="project" value="UniProtKB-UniRule"/>
</dbReference>
<reference evidence="11" key="1">
    <citation type="submission" date="2017-09" db="EMBL/GenBank/DDBJ databases">
        <title>Depth-based differentiation of microbial function through sediment-hosted aquifers and enrichment of novel symbionts in the deep terrestrial subsurface.</title>
        <authorList>
            <person name="Probst A.J."/>
            <person name="Ladd B."/>
            <person name="Jarett J.K."/>
            <person name="Geller-Mcgrath D.E."/>
            <person name="Sieber C.M.K."/>
            <person name="Emerson J.B."/>
            <person name="Anantharaman K."/>
            <person name="Thomas B.C."/>
            <person name="Malmstrom R."/>
            <person name="Stieglmeier M."/>
            <person name="Klingl A."/>
            <person name="Woyke T."/>
            <person name="Ryan C.M."/>
            <person name="Banfield J.F."/>
        </authorList>
    </citation>
    <scope>NUCLEOTIDE SEQUENCE [LARGE SCALE GENOMIC DNA]</scope>
</reference>
<keyword evidence="7 8" id="KW-0067">ATP-binding</keyword>
<dbReference type="PANTHER" id="PTHR43654">
    <property type="entry name" value="GLUTAMATE 5-KINASE"/>
    <property type="match status" value="1"/>
</dbReference>
<dbReference type="AlphaFoldDB" id="A0A2M7J9V1"/>
<dbReference type="InterPro" id="IPR005715">
    <property type="entry name" value="Glu_5kinase/COase_Synthase"/>
</dbReference>
<dbReference type="GO" id="GO:0004349">
    <property type="term" value="F:glutamate 5-kinase activity"/>
    <property type="evidence" value="ECO:0007669"/>
    <property type="project" value="UniProtKB-UniRule"/>
</dbReference>
<dbReference type="InterPro" id="IPR002478">
    <property type="entry name" value="PUA"/>
</dbReference>
<keyword evidence="3 8" id="KW-0641">Proline biosynthesis</keyword>
<dbReference type="PIRSF" id="PIRSF000729">
    <property type="entry name" value="GK"/>
    <property type="match status" value="1"/>
</dbReference>
<comment type="subcellular location">
    <subcellularLocation>
        <location evidence="8">Cytoplasm</location>
    </subcellularLocation>
</comment>
<keyword evidence="2 8" id="KW-0028">Amino-acid biosynthesis</keyword>
<name>A0A2M7J9V1_9BACT</name>
<dbReference type="PROSITE" id="PS50890">
    <property type="entry name" value="PUA"/>
    <property type="match status" value="1"/>
</dbReference>
<comment type="caution">
    <text evidence="10">The sequence shown here is derived from an EMBL/GenBank/DDBJ whole genome shotgun (WGS) entry which is preliminary data.</text>
</comment>
<dbReference type="SUPFAM" id="SSF53633">
    <property type="entry name" value="Carbamate kinase-like"/>
    <property type="match status" value="1"/>
</dbReference>
<evidence type="ECO:0000313" key="11">
    <source>
        <dbReference type="Proteomes" id="UP000229297"/>
    </source>
</evidence>
<evidence type="ECO:0000256" key="4">
    <source>
        <dbReference type="ARBA" id="ARBA00022679"/>
    </source>
</evidence>
<dbReference type="FunFam" id="3.40.1160.10:FF:000018">
    <property type="entry name" value="Glutamate 5-kinase"/>
    <property type="match status" value="1"/>
</dbReference>
<dbReference type="SMART" id="SM00359">
    <property type="entry name" value="PUA"/>
    <property type="match status" value="1"/>
</dbReference>
<feature type="binding site" evidence="8">
    <location>
        <begin position="212"/>
        <end position="218"/>
    </location>
    <ligand>
        <name>ATP</name>
        <dbReference type="ChEBI" id="CHEBI:30616"/>
    </ligand>
</feature>
<dbReference type="UniPathway" id="UPA00098">
    <property type="reaction ID" value="UER00359"/>
</dbReference>
<keyword evidence="4 8" id="KW-0808">Transferase</keyword>
<dbReference type="HAMAP" id="MF_00456">
    <property type="entry name" value="ProB"/>
    <property type="match status" value="1"/>
</dbReference>
<dbReference type="InterPro" id="IPR036393">
    <property type="entry name" value="AceGlu_kinase-like_sf"/>
</dbReference>
<dbReference type="NCBIfam" id="TIGR01027">
    <property type="entry name" value="proB"/>
    <property type="match status" value="1"/>
</dbReference>
<dbReference type="GO" id="GO:0003723">
    <property type="term" value="F:RNA binding"/>
    <property type="evidence" value="ECO:0007669"/>
    <property type="project" value="InterPro"/>
</dbReference>
<keyword evidence="1 8" id="KW-0963">Cytoplasm</keyword>
<dbReference type="InterPro" id="IPR015947">
    <property type="entry name" value="PUA-like_sf"/>
</dbReference>
<dbReference type="EC" id="2.7.2.11" evidence="8"/>
<evidence type="ECO:0000256" key="7">
    <source>
        <dbReference type="ARBA" id="ARBA00022840"/>
    </source>
</evidence>
<dbReference type="Pfam" id="PF01472">
    <property type="entry name" value="PUA"/>
    <property type="match status" value="1"/>
</dbReference>
<dbReference type="FunFam" id="2.30.130.10:FF:000007">
    <property type="entry name" value="Glutamate 5-kinase"/>
    <property type="match status" value="1"/>
</dbReference>